<feature type="transmembrane region" description="Helical" evidence="1">
    <location>
        <begin position="12"/>
        <end position="33"/>
    </location>
</feature>
<dbReference type="RefSeq" id="WP_013783328.1">
    <property type="nucleotide sequence ID" value="NC_015554.1"/>
</dbReference>
<organism evidence="2 3">
    <name type="scientific">Alteromonas naphthalenivorans</name>
    <dbReference type="NCBI Taxonomy" id="715451"/>
    <lineage>
        <taxon>Bacteria</taxon>
        <taxon>Pseudomonadati</taxon>
        <taxon>Pseudomonadota</taxon>
        <taxon>Gammaproteobacteria</taxon>
        <taxon>Alteromonadales</taxon>
        <taxon>Alteromonadaceae</taxon>
        <taxon>Alteromonas/Salinimonas group</taxon>
        <taxon>Alteromonas</taxon>
    </lineage>
</organism>
<evidence type="ECO:0000256" key="1">
    <source>
        <dbReference type="SAM" id="Phobius"/>
    </source>
</evidence>
<keyword evidence="1" id="KW-0472">Membrane</keyword>
<evidence type="ECO:0000313" key="2">
    <source>
        <dbReference type="EMBL" id="AEF02387.1"/>
    </source>
</evidence>
<dbReference type="OrthoDB" id="9959050at2"/>
<protein>
    <submittedName>
        <fullName evidence="2">Uncharacterized protein</fullName>
    </submittedName>
</protein>
<dbReference type="InterPro" id="IPR012902">
    <property type="entry name" value="N_methyl_site"/>
</dbReference>
<dbReference type="HOGENOM" id="CLU_1500508_0_0_6"/>
<dbReference type="Proteomes" id="UP000000683">
    <property type="component" value="Chromosome"/>
</dbReference>
<keyword evidence="3" id="KW-1185">Reference proteome</keyword>
<keyword evidence="1" id="KW-0812">Transmembrane</keyword>
<dbReference type="EMBL" id="CP002339">
    <property type="protein sequence ID" value="AEF02387.1"/>
    <property type="molecule type" value="Genomic_DNA"/>
</dbReference>
<sequence>MTLIKKTQGFSLIEVIIASGLFALTFTAGLKLYQQIYGQWQQLNAVQQARQQLETDQTTLLINVNANQDAYIAITPSSTTSAAKAVTLEQVVEPLPQLNHTDEALRADETLSEESGLTTEEKLNEEEALDEAQELIEKVKPKSQAITQQLKVVVAPPYQSRWQDIAIMGPLVPLPPAKP</sequence>
<dbReference type="NCBIfam" id="TIGR02532">
    <property type="entry name" value="IV_pilin_GFxxxE"/>
    <property type="match status" value="1"/>
</dbReference>
<proteinExistence type="predicted"/>
<evidence type="ECO:0000313" key="3">
    <source>
        <dbReference type="Proteomes" id="UP000000683"/>
    </source>
</evidence>
<keyword evidence="1" id="KW-1133">Transmembrane helix</keyword>
<gene>
    <name evidence="2" type="ordered locus">ambt_04185</name>
</gene>
<dbReference type="AlphaFoldDB" id="F5ZC69"/>
<dbReference type="PROSITE" id="PS00409">
    <property type="entry name" value="PROKAR_NTER_METHYL"/>
    <property type="match status" value="1"/>
</dbReference>
<reference evidence="2 3" key="1">
    <citation type="journal article" date="2011" name="J. Bacteriol.">
        <title>Complete genome sequence of the polycyclic aromatic hydrocarbon-degrading bacterium Alteromonas sp. strain SN2.</title>
        <authorList>
            <person name="Jin H.M."/>
            <person name="Jeong H."/>
            <person name="Moon E.J."/>
            <person name="Math R.K."/>
            <person name="Lee K."/>
            <person name="Kim H.J."/>
            <person name="Jeon C.O."/>
            <person name="Oh T.K."/>
            <person name="Kim J.F."/>
        </authorList>
    </citation>
    <scope>NUCLEOTIDE SEQUENCE [LARGE SCALE GENOMIC DNA]</scope>
    <source>
        <strain evidence="3">JCM 17741 / KACC 18427 / KCTC 11700BP / SN2</strain>
    </source>
</reference>
<name>F5ZC69_ALTNA</name>
<accession>F5ZC69</accession>
<dbReference type="KEGG" id="alt:ambt_04185"/>